<evidence type="ECO:0000256" key="10">
    <source>
        <dbReference type="PIRSR" id="PIRSR611150-2"/>
    </source>
</evidence>
<evidence type="ECO:0000256" key="5">
    <source>
        <dbReference type="ARBA" id="ARBA00022525"/>
    </source>
</evidence>
<dbReference type="Gene3D" id="3.40.50.1820">
    <property type="entry name" value="alpha/beta hydrolase"/>
    <property type="match status" value="1"/>
</dbReference>
<dbReference type="GO" id="GO:0005576">
    <property type="term" value="C:extracellular region"/>
    <property type="evidence" value="ECO:0007669"/>
    <property type="project" value="UniProtKB-SubCell"/>
</dbReference>
<evidence type="ECO:0000256" key="7">
    <source>
        <dbReference type="ARBA" id="ARBA00022801"/>
    </source>
</evidence>
<dbReference type="PANTHER" id="PTHR48250:SF3">
    <property type="entry name" value="CUTINASE 1-RELATED"/>
    <property type="match status" value="1"/>
</dbReference>
<gene>
    <name evidence="11" type="ORF">FKW77_009954</name>
</gene>
<dbReference type="PANTHER" id="PTHR48250">
    <property type="entry name" value="CUTINASE 2-RELATED"/>
    <property type="match status" value="1"/>
</dbReference>
<keyword evidence="8 10" id="KW-1015">Disulfide bond</keyword>
<comment type="subcellular location">
    <subcellularLocation>
        <location evidence="1">Secreted</location>
    </subcellularLocation>
</comment>
<keyword evidence="12" id="KW-1185">Reference proteome</keyword>
<proteinExistence type="inferred from homology"/>
<protein>
    <recommendedName>
        <fullName evidence="3">cutinase</fullName>
        <ecNumber evidence="3">3.1.1.74</ecNumber>
    </recommendedName>
</protein>
<comment type="catalytic activity">
    <reaction evidence="9">
        <text>cutin + H2O = cutin monomers.</text>
        <dbReference type="EC" id="3.1.1.74"/>
    </reaction>
</comment>
<dbReference type="GO" id="GO:0016052">
    <property type="term" value="P:carbohydrate catabolic process"/>
    <property type="evidence" value="ECO:0007669"/>
    <property type="project" value="TreeGrafter"/>
</dbReference>
<dbReference type="InterPro" id="IPR029058">
    <property type="entry name" value="AB_hydrolase_fold"/>
</dbReference>
<dbReference type="InterPro" id="IPR000675">
    <property type="entry name" value="Cutinase/axe"/>
</dbReference>
<evidence type="ECO:0000256" key="1">
    <source>
        <dbReference type="ARBA" id="ARBA00004613"/>
    </source>
</evidence>
<sequence length="147" mass="15409">MLLCDRGTSELDPSGLDKVGRTLAKRLWGDGGVVARDALNQAAEKCAEPNLSVSGHSPGGMVSHNVVAHANNEAKKRVAASLHAIEDFGHSSQGAKIKGHSGPIMSYCNPDGLACTKNFIVTKAHMSYAGAGTDRAARDVKPSFGRR</sequence>
<keyword evidence="5" id="KW-0964">Secreted</keyword>
<evidence type="ECO:0000256" key="8">
    <source>
        <dbReference type="ARBA" id="ARBA00023157"/>
    </source>
</evidence>
<dbReference type="EC" id="3.1.1.74" evidence="3"/>
<evidence type="ECO:0000256" key="4">
    <source>
        <dbReference type="ARBA" id="ARBA00022487"/>
    </source>
</evidence>
<evidence type="ECO:0000256" key="6">
    <source>
        <dbReference type="ARBA" id="ARBA00022729"/>
    </source>
</evidence>
<evidence type="ECO:0000256" key="3">
    <source>
        <dbReference type="ARBA" id="ARBA00013095"/>
    </source>
</evidence>
<dbReference type="OrthoDB" id="2975078at2759"/>
<keyword evidence="4" id="KW-0719">Serine esterase</keyword>
<dbReference type="Proteomes" id="UP000316270">
    <property type="component" value="Chromosome 3"/>
</dbReference>
<evidence type="ECO:0000256" key="2">
    <source>
        <dbReference type="ARBA" id="ARBA00007534"/>
    </source>
</evidence>
<evidence type="ECO:0000256" key="9">
    <source>
        <dbReference type="ARBA" id="ARBA00034045"/>
    </source>
</evidence>
<dbReference type="Pfam" id="PF01083">
    <property type="entry name" value="Cutinase"/>
    <property type="match status" value="1"/>
</dbReference>
<accession>A0A517L266</accession>
<evidence type="ECO:0000313" key="11">
    <source>
        <dbReference type="EMBL" id="QDS69722.1"/>
    </source>
</evidence>
<name>A0A517L266_9PEZI</name>
<comment type="similarity">
    <text evidence="2">Belongs to the cutinase family.</text>
</comment>
<evidence type="ECO:0000313" key="12">
    <source>
        <dbReference type="Proteomes" id="UP000316270"/>
    </source>
</evidence>
<reference evidence="11 12" key="1">
    <citation type="submission" date="2019-07" db="EMBL/GenBank/DDBJ databases">
        <title>Finished genome of Venturia effusa.</title>
        <authorList>
            <person name="Young C.A."/>
            <person name="Cox M.P."/>
            <person name="Ganley A.R.D."/>
            <person name="David W.J."/>
        </authorList>
    </citation>
    <scope>NUCLEOTIDE SEQUENCE [LARGE SCALE GENOMIC DNA]</scope>
    <source>
        <strain evidence="12">albino</strain>
    </source>
</reference>
<organism evidence="11 12">
    <name type="scientific">Venturia effusa</name>
    <dbReference type="NCBI Taxonomy" id="50376"/>
    <lineage>
        <taxon>Eukaryota</taxon>
        <taxon>Fungi</taxon>
        <taxon>Dikarya</taxon>
        <taxon>Ascomycota</taxon>
        <taxon>Pezizomycotina</taxon>
        <taxon>Dothideomycetes</taxon>
        <taxon>Pleosporomycetidae</taxon>
        <taxon>Venturiales</taxon>
        <taxon>Venturiaceae</taxon>
        <taxon>Venturia</taxon>
    </lineage>
</organism>
<dbReference type="SUPFAM" id="SSF53474">
    <property type="entry name" value="alpha/beta-Hydrolases"/>
    <property type="match status" value="1"/>
</dbReference>
<keyword evidence="6" id="KW-0732">Signal</keyword>
<keyword evidence="7" id="KW-0378">Hydrolase</keyword>
<dbReference type="EMBL" id="CP042187">
    <property type="protein sequence ID" value="QDS69722.1"/>
    <property type="molecule type" value="Genomic_DNA"/>
</dbReference>
<dbReference type="AlphaFoldDB" id="A0A517L266"/>
<feature type="disulfide bond" evidence="10">
    <location>
        <begin position="108"/>
        <end position="115"/>
    </location>
</feature>
<dbReference type="GO" id="GO:0050525">
    <property type="term" value="F:cutinase activity"/>
    <property type="evidence" value="ECO:0007669"/>
    <property type="project" value="UniProtKB-EC"/>
</dbReference>
<dbReference type="InterPro" id="IPR011150">
    <property type="entry name" value="Cutinase_monf"/>
</dbReference>